<dbReference type="InterPro" id="IPR050624">
    <property type="entry name" value="HTH-type_Tx_Regulator"/>
</dbReference>
<evidence type="ECO:0000256" key="2">
    <source>
        <dbReference type="PROSITE-ProRule" id="PRU00335"/>
    </source>
</evidence>
<dbReference type="PROSITE" id="PS50977">
    <property type="entry name" value="HTH_TETR_2"/>
    <property type="match status" value="1"/>
</dbReference>
<evidence type="ECO:0000259" key="3">
    <source>
        <dbReference type="PROSITE" id="PS50977"/>
    </source>
</evidence>
<dbReference type="Pfam" id="PF00440">
    <property type="entry name" value="TetR_N"/>
    <property type="match status" value="1"/>
</dbReference>
<feature type="DNA-binding region" description="H-T-H motif" evidence="2">
    <location>
        <begin position="45"/>
        <end position="64"/>
    </location>
</feature>
<dbReference type="RefSeq" id="WP_229837503.1">
    <property type="nucleotide sequence ID" value="NZ_BMZS01000014.1"/>
</dbReference>
<dbReference type="EMBL" id="BMZS01000014">
    <property type="protein sequence ID" value="GHD62408.1"/>
    <property type="molecule type" value="Genomic_DNA"/>
</dbReference>
<dbReference type="SUPFAM" id="SSF48498">
    <property type="entry name" value="Tetracyclin repressor-like, C-terminal domain"/>
    <property type="match status" value="1"/>
</dbReference>
<reference evidence="4" key="2">
    <citation type="submission" date="2020-09" db="EMBL/GenBank/DDBJ databases">
        <authorList>
            <person name="Sun Q."/>
            <person name="Kim S."/>
        </authorList>
    </citation>
    <scope>NUCLEOTIDE SEQUENCE</scope>
    <source>
        <strain evidence="4">KCTC 42651</strain>
    </source>
</reference>
<name>A0A918XXC8_9PROT</name>
<reference evidence="4" key="1">
    <citation type="journal article" date="2014" name="Int. J. Syst. Evol. Microbiol.">
        <title>Complete genome sequence of Corynebacterium casei LMG S-19264T (=DSM 44701T), isolated from a smear-ripened cheese.</title>
        <authorList>
            <consortium name="US DOE Joint Genome Institute (JGI-PGF)"/>
            <person name="Walter F."/>
            <person name="Albersmeier A."/>
            <person name="Kalinowski J."/>
            <person name="Ruckert C."/>
        </authorList>
    </citation>
    <scope>NUCLEOTIDE SEQUENCE</scope>
    <source>
        <strain evidence="4">KCTC 42651</strain>
    </source>
</reference>
<dbReference type="InterPro" id="IPR001647">
    <property type="entry name" value="HTH_TetR"/>
</dbReference>
<evidence type="ECO:0000313" key="5">
    <source>
        <dbReference type="Proteomes" id="UP000630353"/>
    </source>
</evidence>
<organism evidence="4 5">
    <name type="scientific">Thalassobaculum fulvum</name>
    <dbReference type="NCBI Taxonomy" id="1633335"/>
    <lineage>
        <taxon>Bacteria</taxon>
        <taxon>Pseudomonadati</taxon>
        <taxon>Pseudomonadota</taxon>
        <taxon>Alphaproteobacteria</taxon>
        <taxon>Rhodospirillales</taxon>
        <taxon>Thalassobaculaceae</taxon>
        <taxon>Thalassobaculum</taxon>
    </lineage>
</organism>
<dbReference type="PRINTS" id="PR00455">
    <property type="entry name" value="HTHTETR"/>
</dbReference>
<proteinExistence type="predicted"/>
<dbReference type="PANTHER" id="PTHR43479">
    <property type="entry name" value="ACREF/ENVCD OPERON REPRESSOR-RELATED"/>
    <property type="match status" value="1"/>
</dbReference>
<dbReference type="GO" id="GO:0003677">
    <property type="term" value="F:DNA binding"/>
    <property type="evidence" value="ECO:0007669"/>
    <property type="project" value="UniProtKB-UniRule"/>
</dbReference>
<comment type="caution">
    <text evidence="4">The sequence shown here is derived from an EMBL/GenBank/DDBJ whole genome shotgun (WGS) entry which is preliminary data.</text>
</comment>
<keyword evidence="5" id="KW-1185">Reference proteome</keyword>
<dbReference type="InterPro" id="IPR009057">
    <property type="entry name" value="Homeodomain-like_sf"/>
</dbReference>
<accession>A0A918XXC8</accession>
<dbReference type="InterPro" id="IPR036271">
    <property type="entry name" value="Tet_transcr_reg_TetR-rel_C_sf"/>
</dbReference>
<feature type="domain" description="HTH tetR-type" evidence="3">
    <location>
        <begin position="22"/>
        <end position="82"/>
    </location>
</feature>
<evidence type="ECO:0000256" key="1">
    <source>
        <dbReference type="ARBA" id="ARBA00023125"/>
    </source>
</evidence>
<gene>
    <name evidence="4" type="ORF">GCM10017083_51210</name>
</gene>
<dbReference type="Gene3D" id="1.10.357.10">
    <property type="entry name" value="Tetracycline Repressor, domain 2"/>
    <property type="match status" value="1"/>
</dbReference>
<dbReference type="Proteomes" id="UP000630353">
    <property type="component" value="Unassembled WGS sequence"/>
</dbReference>
<protein>
    <submittedName>
        <fullName evidence="4">TetR family transcriptional regulator</fullName>
    </submittedName>
</protein>
<sequence length="212" mass="24185">MTELSVLRPAKQRRMTREEKARDTYMRILEAAAQVVGEDGYADASVSKITRLAGVAQGTFYNYFESRQHIFDKLLPHMGQQMLDHIRTAVPAGLTGADREEARLRAFFDYLNRHPAFYRILYEAEIFAPKAHDEHFRVLVEGYRGALNRAVERGEIRGYDEQELEAVIYMLLSARAYLAMRYVHDGRGGTGPIPEHVVDAYVKLVTRGLFGS</sequence>
<dbReference type="PANTHER" id="PTHR43479:SF11">
    <property type="entry name" value="ACREF_ENVCD OPERON REPRESSOR-RELATED"/>
    <property type="match status" value="1"/>
</dbReference>
<dbReference type="Gene3D" id="1.10.10.60">
    <property type="entry name" value="Homeodomain-like"/>
    <property type="match status" value="1"/>
</dbReference>
<dbReference type="AlphaFoldDB" id="A0A918XXC8"/>
<dbReference type="SUPFAM" id="SSF46689">
    <property type="entry name" value="Homeodomain-like"/>
    <property type="match status" value="1"/>
</dbReference>
<keyword evidence="1 2" id="KW-0238">DNA-binding</keyword>
<evidence type="ECO:0000313" key="4">
    <source>
        <dbReference type="EMBL" id="GHD62408.1"/>
    </source>
</evidence>